<accession>A0A364P067</accession>
<dbReference type="Proteomes" id="UP000251075">
    <property type="component" value="Unassembled WGS sequence"/>
</dbReference>
<gene>
    <name evidence="2" type="ORF">CU669_07335</name>
</gene>
<evidence type="ECO:0000313" key="2">
    <source>
        <dbReference type="EMBL" id="RAU22714.1"/>
    </source>
</evidence>
<dbReference type="OrthoDB" id="6196336at2"/>
<dbReference type="SUPFAM" id="SSF117070">
    <property type="entry name" value="LEA14-like"/>
    <property type="match status" value="1"/>
</dbReference>
<dbReference type="Pfam" id="PF03168">
    <property type="entry name" value="LEA_2"/>
    <property type="match status" value="1"/>
</dbReference>
<evidence type="ECO:0000313" key="3">
    <source>
        <dbReference type="Proteomes" id="UP000251075"/>
    </source>
</evidence>
<feature type="domain" description="Water stress and hypersensitive response" evidence="1">
    <location>
        <begin position="17"/>
        <end position="133"/>
    </location>
</feature>
<keyword evidence="3" id="KW-1185">Reference proteome</keyword>
<sequence length="149" mass="15910">MFLAACAPTEFTEPPEVILVDLRPMDVSLFEQRLAVGLRIRNLNDTPMEINGLRFALGLNGKPFAKGTSDHSLTVPRLSDAETEGVASVATADILRQIMGAPDAKGLTYRVSGVLFLSGATRRSIAFDSQGDFDLLSTSSAGKLRGLGQ</sequence>
<comment type="caution">
    <text evidence="2">The sequence shown here is derived from an EMBL/GenBank/DDBJ whole genome shotgun (WGS) entry which is preliminary data.</text>
</comment>
<dbReference type="AlphaFoldDB" id="A0A364P067"/>
<dbReference type="GO" id="GO:0009269">
    <property type="term" value="P:response to desiccation"/>
    <property type="evidence" value="ECO:0007669"/>
    <property type="project" value="InterPro"/>
</dbReference>
<proteinExistence type="predicted"/>
<dbReference type="EMBL" id="PGTO01000004">
    <property type="protein sequence ID" value="RAU22714.1"/>
    <property type="molecule type" value="Genomic_DNA"/>
</dbReference>
<organism evidence="2 3">
    <name type="scientific">Paramagnetospirillum kuznetsovii</name>
    <dbReference type="NCBI Taxonomy" id="2053833"/>
    <lineage>
        <taxon>Bacteria</taxon>
        <taxon>Pseudomonadati</taxon>
        <taxon>Pseudomonadota</taxon>
        <taxon>Alphaproteobacteria</taxon>
        <taxon>Rhodospirillales</taxon>
        <taxon>Magnetospirillaceae</taxon>
        <taxon>Paramagnetospirillum</taxon>
    </lineage>
</organism>
<dbReference type="InterPro" id="IPR004864">
    <property type="entry name" value="LEA_2"/>
</dbReference>
<evidence type="ECO:0000259" key="1">
    <source>
        <dbReference type="SMART" id="SM00769"/>
    </source>
</evidence>
<dbReference type="SMART" id="SM00769">
    <property type="entry name" value="WHy"/>
    <property type="match status" value="1"/>
</dbReference>
<dbReference type="InterPro" id="IPR013990">
    <property type="entry name" value="WHy-dom"/>
</dbReference>
<reference evidence="2 3" key="1">
    <citation type="submission" date="2017-11" db="EMBL/GenBank/DDBJ databases">
        <title>Draft genome sequence of magnetotactic bacterium Magnetospirillum kuznetsovii LBB-42.</title>
        <authorList>
            <person name="Grouzdev D.S."/>
            <person name="Rysina M.S."/>
            <person name="Baslerov R.V."/>
            <person name="Koziaeva V."/>
        </authorList>
    </citation>
    <scope>NUCLEOTIDE SEQUENCE [LARGE SCALE GENOMIC DNA]</scope>
    <source>
        <strain evidence="2 3">LBB-42</strain>
    </source>
</reference>
<name>A0A364P067_9PROT</name>
<protein>
    <recommendedName>
        <fullName evidence="1">Water stress and hypersensitive response domain-containing protein</fullName>
    </recommendedName>
</protein>
<dbReference type="Gene3D" id="2.60.40.1820">
    <property type="match status" value="1"/>
</dbReference>